<reference evidence="9 10" key="1">
    <citation type="submission" date="2019-08" db="EMBL/GenBank/DDBJ databases">
        <title>Whole genome of Aphis craccivora.</title>
        <authorList>
            <person name="Voronova N.V."/>
            <person name="Shulinski R.S."/>
            <person name="Bandarenka Y.V."/>
            <person name="Zhorov D.G."/>
            <person name="Warner D."/>
        </authorList>
    </citation>
    <scope>NUCLEOTIDE SEQUENCE [LARGE SCALE GENOMIC DNA]</scope>
    <source>
        <strain evidence="9">180601</strain>
        <tissue evidence="9">Whole Body</tissue>
    </source>
</reference>
<evidence type="ECO:0000256" key="3">
    <source>
        <dbReference type="ARBA" id="ARBA00006958"/>
    </source>
</evidence>
<dbReference type="InterPro" id="IPR045249">
    <property type="entry name" value="HARBI1-like"/>
</dbReference>
<comment type="caution">
    <text evidence="9">The sequence shown here is derived from an EMBL/GenBank/DDBJ whole genome shotgun (WGS) entry which is preliminary data.</text>
</comment>
<dbReference type="GO" id="GO:0004518">
    <property type="term" value="F:nuclease activity"/>
    <property type="evidence" value="ECO:0007669"/>
    <property type="project" value="UniProtKB-KW"/>
</dbReference>
<evidence type="ECO:0000256" key="7">
    <source>
        <dbReference type="ARBA" id="ARBA00023242"/>
    </source>
</evidence>
<comment type="cofactor">
    <cofactor evidence="1">
        <name>a divalent metal cation</name>
        <dbReference type="ChEBI" id="CHEBI:60240"/>
    </cofactor>
</comment>
<dbReference type="InterPro" id="IPR027806">
    <property type="entry name" value="HARBI1_dom"/>
</dbReference>
<dbReference type="PANTHER" id="PTHR22930:SF85">
    <property type="entry name" value="GH03217P-RELATED"/>
    <property type="match status" value="1"/>
</dbReference>
<dbReference type="GO" id="GO:0016787">
    <property type="term" value="F:hydrolase activity"/>
    <property type="evidence" value="ECO:0007669"/>
    <property type="project" value="UniProtKB-KW"/>
</dbReference>
<dbReference type="GO" id="GO:0005634">
    <property type="term" value="C:nucleus"/>
    <property type="evidence" value="ECO:0007669"/>
    <property type="project" value="UniProtKB-SubCell"/>
</dbReference>
<keyword evidence="4" id="KW-0540">Nuclease</keyword>
<comment type="subcellular location">
    <subcellularLocation>
        <location evidence="2">Nucleus</location>
    </subcellularLocation>
</comment>
<evidence type="ECO:0000256" key="2">
    <source>
        <dbReference type="ARBA" id="ARBA00004123"/>
    </source>
</evidence>
<dbReference type="Proteomes" id="UP000478052">
    <property type="component" value="Unassembled WGS sequence"/>
</dbReference>
<comment type="similarity">
    <text evidence="3">Belongs to the HARBI1 family.</text>
</comment>
<evidence type="ECO:0000259" key="8">
    <source>
        <dbReference type="Pfam" id="PF13359"/>
    </source>
</evidence>
<evidence type="ECO:0000256" key="4">
    <source>
        <dbReference type="ARBA" id="ARBA00022722"/>
    </source>
</evidence>
<dbReference type="Pfam" id="PF13359">
    <property type="entry name" value="DDE_Tnp_4"/>
    <property type="match status" value="1"/>
</dbReference>
<keyword evidence="5" id="KW-0479">Metal-binding</keyword>
<keyword evidence="10" id="KW-1185">Reference proteome</keyword>
<organism evidence="9 10">
    <name type="scientific">Aphis craccivora</name>
    <name type="common">Cowpea aphid</name>
    <dbReference type="NCBI Taxonomy" id="307492"/>
    <lineage>
        <taxon>Eukaryota</taxon>
        <taxon>Metazoa</taxon>
        <taxon>Ecdysozoa</taxon>
        <taxon>Arthropoda</taxon>
        <taxon>Hexapoda</taxon>
        <taxon>Insecta</taxon>
        <taxon>Pterygota</taxon>
        <taxon>Neoptera</taxon>
        <taxon>Paraneoptera</taxon>
        <taxon>Hemiptera</taxon>
        <taxon>Sternorrhyncha</taxon>
        <taxon>Aphidomorpha</taxon>
        <taxon>Aphidoidea</taxon>
        <taxon>Aphididae</taxon>
        <taxon>Aphidini</taxon>
        <taxon>Aphis</taxon>
        <taxon>Aphis</taxon>
    </lineage>
</organism>
<keyword evidence="7" id="KW-0539">Nucleus</keyword>
<dbReference type="PANTHER" id="PTHR22930">
    <property type="match status" value="1"/>
</dbReference>
<sequence length="314" mass="35543">MSKETFQLMCFKLNDFLKPSENAVRQPLSVDKKVAIALYKLASCAEYRVVASLFGVHKSSVHNCVYDFCIAIITVLGPSYLKMPSVAEAIALAESVEKVTGMVQIFGAIDGTNIPILPPTNGYRDFVNRKGWPSIVMQGIVDCNYLFRDITAKHPGSVHDATVLKDSNIFKHSKDKLPNHCRIISDCSIQLMLAGDPAYPLLPWLLKGYTGALTPEEEWRVLLKRADINYKFMPSIVHSCVILHNIIETSKDNFNPCWLRSVNEVNIKRPQPRQVTVTRAEPQAKDIREVLKNYMYNNYPLRQSSVQNYVRHTV</sequence>
<name>A0A6G0W3M6_APHCR</name>
<protein>
    <submittedName>
        <fullName evidence="9">Protein ALP1-like</fullName>
    </submittedName>
</protein>
<evidence type="ECO:0000256" key="6">
    <source>
        <dbReference type="ARBA" id="ARBA00022801"/>
    </source>
</evidence>
<dbReference type="AlphaFoldDB" id="A0A6G0W3M6"/>
<evidence type="ECO:0000313" key="9">
    <source>
        <dbReference type="EMBL" id="KAF0721225.1"/>
    </source>
</evidence>
<feature type="domain" description="DDE Tnp4" evidence="8">
    <location>
        <begin position="109"/>
        <end position="209"/>
    </location>
</feature>
<evidence type="ECO:0000313" key="10">
    <source>
        <dbReference type="Proteomes" id="UP000478052"/>
    </source>
</evidence>
<keyword evidence="6" id="KW-0378">Hydrolase</keyword>
<proteinExistence type="inferred from homology"/>
<accession>A0A6G0W3M6</accession>
<dbReference type="OrthoDB" id="6580182at2759"/>
<evidence type="ECO:0000256" key="1">
    <source>
        <dbReference type="ARBA" id="ARBA00001968"/>
    </source>
</evidence>
<evidence type="ECO:0000256" key="5">
    <source>
        <dbReference type="ARBA" id="ARBA00022723"/>
    </source>
</evidence>
<gene>
    <name evidence="9" type="ORF">FWK35_00027903</name>
</gene>
<dbReference type="EMBL" id="VUJU01009262">
    <property type="protein sequence ID" value="KAF0721225.1"/>
    <property type="molecule type" value="Genomic_DNA"/>
</dbReference>
<dbReference type="GO" id="GO:0046872">
    <property type="term" value="F:metal ion binding"/>
    <property type="evidence" value="ECO:0007669"/>
    <property type="project" value="UniProtKB-KW"/>
</dbReference>